<dbReference type="GO" id="GO:0017116">
    <property type="term" value="F:single-stranded DNA helicase activity"/>
    <property type="evidence" value="ECO:0007669"/>
    <property type="project" value="TreeGrafter"/>
</dbReference>
<evidence type="ECO:0000256" key="7">
    <source>
        <dbReference type="ARBA" id="ARBA00022806"/>
    </source>
</evidence>
<dbReference type="InterPro" id="IPR003593">
    <property type="entry name" value="AAA+_ATPase"/>
</dbReference>
<evidence type="ECO:0000256" key="9">
    <source>
        <dbReference type="ARBA" id="ARBA00023125"/>
    </source>
</evidence>
<keyword evidence="6" id="KW-0378">Hydrolase</keyword>
<dbReference type="InterPro" id="IPR041562">
    <property type="entry name" value="MCM_lid"/>
</dbReference>
<feature type="domain" description="MCM C-terminal AAA(+) ATPase" evidence="16">
    <location>
        <begin position="368"/>
        <end position="577"/>
    </location>
</feature>
<keyword evidence="9 14" id="KW-0238">DNA-binding</keyword>
<dbReference type="CDD" id="cd22247">
    <property type="entry name" value="MCM8_WHD"/>
    <property type="match status" value="1"/>
</dbReference>
<dbReference type="SUPFAM" id="SSF52540">
    <property type="entry name" value="P-loop containing nucleoside triphosphate hydrolases"/>
    <property type="match status" value="1"/>
</dbReference>
<dbReference type="PROSITE" id="PS00847">
    <property type="entry name" value="MCM_1"/>
    <property type="match status" value="1"/>
</dbReference>
<evidence type="ECO:0000313" key="18">
    <source>
        <dbReference type="Proteomes" id="UP000247409"/>
    </source>
</evidence>
<dbReference type="SMART" id="SM00382">
    <property type="entry name" value="AAA"/>
    <property type="match status" value="1"/>
</dbReference>
<evidence type="ECO:0000313" key="17">
    <source>
        <dbReference type="EMBL" id="PXF47495.1"/>
    </source>
</evidence>
<reference evidence="17 18" key="1">
    <citation type="journal article" date="2018" name="Mol. Biol. Evol.">
        <title>Analysis of the draft genome of the red seaweed Gracilariopsis chorda provides insights into genome size evolution in Rhodophyta.</title>
        <authorList>
            <person name="Lee J."/>
            <person name="Yang E.C."/>
            <person name="Graf L."/>
            <person name="Yang J.H."/>
            <person name="Qiu H."/>
            <person name="Zel Zion U."/>
            <person name="Chan C.X."/>
            <person name="Stephens T.G."/>
            <person name="Weber A.P.M."/>
            <person name="Boo G.H."/>
            <person name="Boo S.M."/>
            <person name="Kim K.M."/>
            <person name="Shin Y."/>
            <person name="Jung M."/>
            <person name="Lee S.J."/>
            <person name="Yim H.S."/>
            <person name="Lee J.H."/>
            <person name="Bhattacharya D."/>
            <person name="Yoon H.S."/>
        </authorList>
    </citation>
    <scope>NUCLEOTIDE SEQUENCE [LARGE SCALE GENOMIC DNA]</scope>
    <source>
        <strain evidence="17 18">SKKU-2015</strain>
        <tissue evidence="17">Whole body</tissue>
    </source>
</reference>
<gene>
    <name evidence="17" type="ORF">BWQ96_02639</name>
</gene>
<evidence type="ECO:0000256" key="8">
    <source>
        <dbReference type="ARBA" id="ARBA00022840"/>
    </source>
</evidence>
<evidence type="ECO:0000256" key="11">
    <source>
        <dbReference type="ARBA" id="ARBA00023242"/>
    </source>
</evidence>
<dbReference type="InterPro" id="IPR033762">
    <property type="entry name" value="MCM_OB"/>
</dbReference>
<dbReference type="PANTHER" id="PTHR11630">
    <property type="entry name" value="DNA REPLICATION LICENSING FACTOR MCM FAMILY MEMBER"/>
    <property type="match status" value="1"/>
</dbReference>
<dbReference type="Gene3D" id="2.20.28.10">
    <property type="match status" value="1"/>
</dbReference>
<sequence>MVIPGSTDPADENDFDNQTQRVHPSSRPNQESQNGSSQHPSWNGPGGWEVYFPDQPETHASCAKRAQTVNNLKRFFLTDEGQSILSAIPTVGFTLPLDYATMSETNAPPQLSTVAKELQLHPDETLATLGLAAARAAELLAAASIQPVHLAITRENRLWPRLYNFNPLTALRGLRGNSVGRFVAVRGTVVRVSNIRQQLVSIQFECARCSENQFRVFADYKYSVPTRCTTDKCRSKSFQPIRDTAETVDWQKIRIQELKETEDDLQEEGRMPRTIDAELFSDLIDTCIPGDVVTICGIVRILTVQKAGFNRNANCLYYIYIEANSTATSRSKDNVSGGSSSGVPNAVEEPEVLAIHRVIREVIQEKDPFSFLVHSAAPSIYGHELVKAGMVLSLFGGSPKERIGPTGSESVAIRRDIHCLLVGDPGLGKSQMLKSVANVAPRGVYVCGNSTSTAGLTVTVVREATGDFALEAGALVLGDRGVCCIDEFDKMRAEHGALLEAMEQQSVSVAKAGLICNLSARTTVIAAANPVGGHYDRSRTVCENLKIALPLLSRFDLVFILMDKADAARDRFISEHVMKVFGMRTSERSNGGRWREDVSSTAQGEPSVRIADEDLPLAQRLRNMKVTDPLPPSLFREYVQYARTHVHAELSEGAKEELQEFYLHLRKTSQEQAADTTPITTRQLESLIRLSEARARAEMRTVVTRQDARDVIEIMRESMIEALTDETGVLDLGRASGMSRHKDAKRFVAALHAEAKRKREALFDRRGLKAVAERIGIEGERFERLIETVNHQGYIVKKGVRLWEVQGSSFADGGNNSQARTNTVWRRTQRAMTQTQDLSQHSIARRYRGRESFNFMNRTLDDDDDD</sequence>
<evidence type="ECO:0000256" key="6">
    <source>
        <dbReference type="ARBA" id="ARBA00022801"/>
    </source>
</evidence>
<evidence type="ECO:0000256" key="12">
    <source>
        <dbReference type="ARBA" id="ARBA00042306"/>
    </source>
</evidence>
<keyword evidence="5" id="KW-0227">DNA damage</keyword>
<accession>A0A2V3IZJ5</accession>
<dbReference type="GO" id="GO:0003697">
    <property type="term" value="F:single-stranded DNA binding"/>
    <property type="evidence" value="ECO:0007669"/>
    <property type="project" value="TreeGrafter"/>
</dbReference>
<evidence type="ECO:0000256" key="1">
    <source>
        <dbReference type="ARBA" id="ARBA00004123"/>
    </source>
</evidence>
<dbReference type="OrthoDB" id="422555at2759"/>
<name>A0A2V3IZJ5_9FLOR</name>
<keyword evidence="10" id="KW-0234">DNA repair</keyword>
<feature type="region of interest" description="Disordered" evidence="15">
    <location>
        <begin position="1"/>
        <end position="49"/>
    </location>
</feature>
<dbReference type="InterPro" id="IPR012340">
    <property type="entry name" value="NA-bd_OB-fold"/>
</dbReference>
<dbReference type="GO" id="GO:0005634">
    <property type="term" value="C:nucleus"/>
    <property type="evidence" value="ECO:0007669"/>
    <property type="project" value="UniProtKB-SubCell"/>
</dbReference>
<evidence type="ECO:0000256" key="4">
    <source>
        <dbReference type="ARBA" id="ARBA00022741"/>
    </source>
</evidence>
<dbReference type="Pfam" id="PF25051">
    <property type="entry name" value="WHD_MCM8"/>
    <property type="match status" value="1"/>
</dbReference>
<dbReference type="PANTHER" id="PTHR11630:SF47">
    <property type="entry name" value="DNA HELICASE MCM8"/>
    <property type="match status" value="1"/>
</dbReference>
<dbReference type="GO" id="GO:0000724">
    <property type="term" value="P:double-strand break repair via homologous recombination"/>
    <property type="evidence" value="ECO:0007669"/>
    <property type="project" value="UniProtKB-ARBA"/>
</dbReference>
<dbReference type="GO" id="GO:0006260">
    <property type="term" value="P:DNA replication"/>
    <property type="evidence" value="ECO:0007669"/>
    <property type="project" value="InterPro"/>
</dbReference>
<comment type="catalytic activity">
    <reaction evidence="13">
        <text>ATP + H2O = ADP + phosphate + H(+)</text>
        <dbReference type="Rhea" id="RHEA:13065"/>
        <dbReference type="ChEBI" id="CHEBI:15377"/>
        <dbReference type="ChEBI" id="CHEBI:15378"/>
        <dbReference type="ChEBI" id="CHEBI:30616"/>
        <dbReference type="ChEBI" id="CHEBI:43474"/>
        <dbReference type="ChEBI" id="CHEBI:456216"/>
        <dbReference type="EC" id="3.6.4.12"/>
    </reaction>
</comment>
<evidence type="ECO:0000256" key="2">
    <source>
        <dbReference type="ARBA" id="ARBA00008010"/>
    </source>
</evidence>
<evidence type="ECO:0000256" key="3">
    <source>
        <dbReference type="ARBA" id="ARBA00012551"/>
    </source>
</evidence>
<dbReference type="Pfam" id="PF00493">
    <property type="entry name" value="MCM"/>
    <property type="match status" value="1"/>
</dbReference>
<keyword evidence="7 17" id="KW-0347">Helicase</keyword>
<protein>
    <recommendedName>
        <fullName evidence="3">DNA helicase</fullName>
        <ecNumber evidence="3">3.6.4.12</ecNumber>
    </recommendedName>
    <alternativeName>
        <fullName evidence="12">Minichromosome maintenance 8</fullName>
    </alternativeName>
</protein>
<dbReference type="EC" id="3.6.4.12" evidence="3"/>
<comment type="similarity">
    <text evidence="2 14">Belongs to the MCM family.</text>
</comment>
<evidence type="ECO:0000259" key="16">
    <source>
        <dbReference type="PROSITE" id="PS50051"/>
    </source>
</evidence>
<dbReference type="InterPro" id="IPR001208">
    <property type="entry name" value="MCM_dom"/>
</dbReference>
<dbReference type="InterPro" id="IPR056875">
    <property type="entry name" value="MCM8/REC_WHD"/>
</dbReference>
<dbReference type="AlphaFoldDB" id="A0A2V3IZJ5"/>
<dbReference type="GO" id="GO:0005524">
    <property type="term" value="F:ATP binding"/>
    <property type="evidence" value="ECO:0007669"/>
    <property type="project" value="UniProtKB-KW"/>
</dbReference>
<dbReference type="InterPro" id="IPR031327">
    <property type="entry name" value="MCM"/>
</dbReference>
<proteinExistence type="inferred from homology"/>
<dbReference type="Proteomes" id="UP000247409">
    <property type="component" value="Unassembled WGS sequence"/>
</dbReference>
<dbReference type="Pfam" id="PF17855">
    <property type="entry name" value="MCM_lid"/>
    <property type="match status" value="1"/>
</dbReference>
<keyword evidence="11" id="KW-0539">Nucleus</keyword>
<keyword evidence="8 14" id="KW-0067">ATP-binding</keyword>
<dbReference type="Pfam" id="PF17207">
    <property type="entry name" value="MCM_OB"/>
    <property type="match status" value="1"/>
</dbReference>
<dbReference type="Gene3D" id="2.40.50.140">
    <property type="entry name" value="Nucleic acid-binding proteins"/>
    <property type="match status" value="1"/>
</dbReference>
<dbReference type="InterPro" id="IPR027417">
    <property type="entry name" value="P-loop_NTPase"/>
</dbReference>
<dbReference type="STRING" id="448386.A0A2V3IZJ5"/>
<dbReference type="PRINTS" id="PR01657">
    <property type="entry name" value="MCMFAMILY"/>
</dbReference>
<comment type="subcellular location">
    <subcellularLocation>
        <location evidence="1">Nucleus</location>
    </subcellularLocation>
</comment>
<dbReference type="InterPro" id="IPR018525">
    <property type="entry name" value="MCM_CS"/>
</dbReference>
<evidence type="ECO:0000256" key="14">
    <source>
        <dbReference type="RuleBase" id="RU004070"/>
    </source>
</evidence>
<evidence type="ECO:0000256" key="15">
    <source>
        <dbReference type="SAM" id="MobiDB-lite"/>
    </source>
</evidence>
<evidence type="ECO:0000256" key="10">
    <source>
        <dbReference type="ARBA" id="ARBA00023204"/>
    </source>
</evidence>
<organism evidence="17 18">
    <name type="scientific">Gracilariopsis chorda</name>
    <dbReference type="NCBI Taxonomy" id="448386"/>
    <lineage>
        <taxon>Eukaryota</taxon>
        <taxon>Rhodophyta</taxon>
        <taxon>Florideophyceae</taxon>
        <taxon>Rhodymeniophycidae</taxon>
        <taxon>Gracilariales</taxon>
        <taxon>Gracilariaceae</taxon>
        <taxon>Gracilariopsis</taxon>
    </lineage>
</organism>
<comment type="caution">
    <text evidence="17">The sequence shown here is derived from an EMBL/GenBank/DDBJ whole genome shotgun (WGS) entry which is preliminary data.</text>
</comment>
<dbReference type="SMART" id="SM00350">
    <property type="entry name" value="MCM"/>
    <property type="match status" value="1"/>
</dbReference>
<dbReference type="FunFam" id="2.20.28.10:FF:000007">
    <property type="entry name" value="DNA helicase MCM8 isoform X1"/>
    <property type="match status" value="1"/>
</dbReference>
<dbReference type="PROSITE" id="PS50051">
    <property type="entry name" value="MCM_2"/>
    <property type="match status" value="1"/>
</dbReference>
<feature type="compositionally biased region" description="Polar residues" evidence="15">
    <location>
        <begin position="16"/>
        <end position="41"/>
    </location>
</feature>
<dbReference type="GO" id="GO:0042555">
    <property type="term" value="C:MCM complex"/>
    <property type="evidence" value="ECO:0007669"/>
    <property type="project" value="TreeGrafter"/>
</dbReference>
<keyword evidence="18" id="KW-1185">Reference proteome</keyword>
<dbReference type="SUPFAM" id="SSF50249">
    <property type="entry name" value="Nucleic acid-binding proteins"/>
    <property type="match status" value="1"/>
</dbReference>
<dbReference type="Gene3D" id="3.40.50.300">
    <property type="entry name" value="P-loop containing nucleotide triphosphate hydrolases"/>
    <property type="match status" value="1"/>
</dbReference>
<evidence type="ECO:0000256" key="13">
    <source>
        <dbReference type="ARBA" id="ARBA00047995"/>
    </source>
</evidence>
<keyword evidence="4 14" id="KW-0547">Nucleotide-binding</keyword>
<dbReference type="GO" id="GO:0016787">
    <property type="term" value="F:hydrolase activity"/>
    <property type="evidence" value="ECO:0007669"/>
    <property type="project" value="UniProtKB-KW"/>
</dbReference>
<dbReference type="EMBL" id="NBIV01000023">
    <property type="protein sequence ID" value="PXF47495.1"/>
    <property type="molecule type" value="Genomic_DNA"/>
</dbReference>
<evidence type="ECO:0000256" key="5">
    <source>
        <dbReference type="ARBA" id="ARBA00022763"/>
    </source>
</evidence>